<proteinExistence type="predicted"/>
<dbReference type="AlphaFoldDB" id="A0A941EDJ3"/>
<accession>A0A941EDJ3</accession>
<keyword evidence="3" id="KW-1185">Reference proteome</keyword>
<evidence type="ECO:0000256" key="1">
    <source>
        <dbReference type="SAM" id="MobiDB-lite"/>
    </source>
</evidence>
<organism evidence="2 3">
    <name type="scientific">Actinospica acidithermotolerans</name>
    <dbReference type="NCBI Taxonomy" id="2828514"/>
    <lineage>
        <taxon>Bacteria</taxon>
        <taxon>Bacillati</taxon>
        <taxon>Actinomycetota</taxon>
        <taxon>Actinomycetes</taxon>
        <taxon>Catenulisporales</taxon>
        <taxon>Actinospicaceae</taxon>
        <taxon>Actinospica</taxon>
    </lineage>
</organism>
<dbReference type="PROSITE" id="PS51257">
    <property type="entry name" value="PROKAR_LIPOPROTEIN"/>
    <property type="match status" value="1"/>
</dbReference>
<evidence type="ECO:0000313" key="2">
    <source>
        <dbReference type="EMBL" id="MBR7827064.1"/>
    </source>
</evidence>
<dbReference type="Proteomes" id="UP000676325">
    <property type="component" value="Unassembled WGS sequence"/>
</dbReference>
<evidence type="ECO:0000313" key="3">
    <source>
        <dbReference type="Proteomes" id="UP000676325"/>
    </source>
</evidence>
<protein>
    <submittedName>
        <fullName evidence="2">Uncharacterized protein</fullName>
    </submittedName>
</protein>
<name>A0A941EDJ3_9ACTN</name>
<feature type="region of interest" description="Disordered" evidence="1">
    <location>
        <begin position="30"/>
        <end position="74"/>
    </location>
</feature>
<sequence length="256" mass="25690">MNLRRMEIFAAIAIGLVLVLAGCAGTSTGSPGKSTAGAPASATTAPPAPAPATSTAPASTAPAAPAPATSQTGAVGNAGPASVVQAYFSAINAQDYQLAWTLGGDNLGQSYAQFVDGFANTAQDTVEILATSGNAVSVDLTATQTDGSQQQFTGTYYVTDGAISSASITRLNAPTENAALCGAPQNPYGYTYCPNGSRIYAPQPGTCSYFNCIENFSNGNGYMVECQDGTVSMSGGIEGVCSDHDGVKQTVYSGSG</sequence>
<comment type="caution">
    <text evidence="2">The sequence shown here is derived from an EMBL/GenBank/DDBJ whole genome shotgun (WGS) entry which is preliminary data.</text>
</comment>
<reference evidence="2" key="1">
    <citation type="submission" date="2021-04" db="EMBL/GenBank/DDBJ databases">
        <title>Genome based classification of Actinospica acidithermotolerans sp. nov., an actinobacterium isolated from an Indonesian hot spring.</title>
        <authorList>
            <person name="Kusuma A.B."/>
            <person name="Putra K.E."/>
            <person name="Nafisah S."/>
            <person name="Loh J."/>
            <person name="Nouioui I."/>
            <person name="Goodfellow M."/>
        </authorList>
    </citation>
    <scope>NUCLEOTIDE SEQUENCE</scope>
    <source>
        <strain evidence="2">MGRD01-02</strain>
    </source>
</reference>
<dbReference type="RefSeq" id="WP_212518209.1">
    <property type="nucleotide sequence ID" value="NZ_JAGSOH010000027.1"/>
</dbReference>
<dbReference type="EMBL" id="JAGSOH010000027">
    <property type="protein sequence ID" value="MBR7827064.1"/>
    <property type="molecule type" value="Genomic_DNA"/>
</dbReference>
<gene>
    <name evidence="2" type="ORF">KDK95_12170</name>
</gene>